<dbReference type="GeneID" id="54975730"/>
<reference evidence="2 3" key="1">
    <citation type="journal article" date="2016" name="Genome Announc.">
        <title>Genome Sequence of Pectobacterium carotovorum Phage PPWS1, Isolated from Japanese Horseradish [Eutrema japonicum (Miq.) Koidz] Showing Soft-Rot Symptoms.</title>
        <authorList>
            <person name="Hirata H."/>
            <person name="Kashihara M."/>
            <person name="Horiike T."/>
            <person name="Suzuki T."/>
            <person name="Dohra H."/>
            <person name="Netsu O."/>
            <person name="Tsuyumu S."/>
        </authorList>
    </citation>
    <scope>NUCLEOTIDE SEQUENCE [LARGE SCALE GENOMIC DNA]</scope>
</reference>
<dbReference type="RefSeq" id="YP_009785663.1">
    <property type="nucleotide sequence ID" value="NC_047758.1"/>
</dbReference>
<sequence length="43" mass="4642">MAGVKLGEFGGQLEQPIPSEATQHGTSQEVLWKVSSVPRVISY</sequence>
<feature type="region of interest" description="Disordered" evidence="1">
    <location>
        <begin position="1"/>
        <end position="26"/>
    </location>
</feature>
<accession>A0A0P0UW85</accession>
<name>A0A0P0UW85_9CAUD</name>
<proteinExistence type="predicted"/>
<evidence type="ECO:0000313" key="2">
    <source>
        <dbReference type="EMBL" id="BAS69548.1"/>
    </source>
</evidence>
<protein>
    <submittedName>
        <fullName evidence="2">Uncharacterized protein</fullName>
    </submittedName>
</protein>
<dbReference type="EMBL" id="LC063634">
    <property type="protein sequence ID" value="BAS69548.1"/>
    <property type="molecule type" value="Genomic_DNA"/>
</dbReference>
<keyword evidence="3" id="KW-1185">Reference proteome</keyword>
<evidence type="ECO:0000256" key="1">
    <source>
        <dbReference type="SAM" id="MobiDB-lite"/>
    </source>
</evidence>
<organism evidence="2 3">
    <name type="scientific">Pectobacterium phage PPWS1</name>
    <dbReference type="NCBI Taxonomy" id="1685500"/>
    <lineage>
        <taxon>Viruses</taxon>
        <taxon>Duplodnaviria</taxon>
        <taxon>Heunggongvirae</taxon>
        <taxon>Uroviricota</taxon>
        <taxon>Caudoviricetes</taxon>
        <taxon>Autographivirales</taxon>
        <taxon>Autoscriptoviridae</taxon>
        <taxon>Corkvirinae</taxon>
        <taxon>Kotilavirus</taxon>
        <taxon>Kotilavirus PPWS1</taxon>
    </lineage>
</organism>
<dbReference type="Proteomes" id="UP000223044">
    <property type="component" value="Segment"/>
</dbReference>
<dbReference type="KEGG" id="vg:54975730"/>
<evidence type="ECO:0000313" key="3">
    <source>
        <dbReference type="Proteomes" id="UP000223044"/>
    </source>
</evidence>